<dbReference type="GO" id="GO:0009303">
    <property type="term" value="P:rRNA transcription"/>
    <property type="evidence" value="ECO:0007669"/>
    <property type="project" value="TreeGrafter"/>
</dbReference>
<organism evidence="2 3">
    <name type="scientific">Sedimentibacter hydroxybenzoicus DSM 7310</name>
    <dbReference type="NCBI Taxonomy" id="1123245"/>
    <lineage>
        <taxon>Bacteria</taxon>
        <taxon>Bacillati</taxon>
        <taxon>Bacillota</taxon>
        <taxon>Tissierellia</taxon>
        <taxon>Sedimentibacter</taxon>
    </lineage>
</organism>
<keyword evidence="3" id="KW-1185">Reference proteome</keyword>
<evidence type="ECO:0000313" key="3">
    <source>
        <dbReference type="Proteomes" id="UP000611629"/>
    </source>
</evidence>
<evidence type="ECO:0000313" key="2">
    <source>
        <dbReference type="EMBL" id="NYB75212.1"/>
    </source>
</evidence>
<feature type="domain" description="CarD-like/TRCF RNAP-interacting" evidence="1">
    <location>
        <begin position="1"/>
        <end position="111"/>
    </location>
</feature>
<comment type="caution">
    <text evidence="2">The sequence shown here is derived from an EMBL/GenBank/DDBJ whole genome shotgun (WGS) entry which is preliminary data.</text>
</comment>
<gene>
    <name evidence="2" type="ORF">HZF24_13770</name>
</gene>
<dbReference type="Pfam" id="PF21095">
    <property type="entry name" value="CarD_C"/>
    <property type="match status" value="1"/>
</dbReference>
<dbReference type="InterPro" id="IPR003711">
    <property type="entry name" value="CarD-like/TRCF_RID"/>
</dbReference>
<dbReference type="Proteomes" id="UP000611629">
    <property type="component" value="Unassembled WGS sequence"/>
</dbReference>
<dbReference type="Gene3D" id="1.20.58.1290">
    <property type="entry name" value="CarD-like, C-terminal domain"/>
    <property type="match status" value="1"/>
</dbReference>
<dbReference type="InterPro" id="IPR036101">
    <property type="entry name" value="CarD-like/TRCF_RID_sf"/>
</dbReference>
<dbReference type="InterPro" id="IPR048792">
    <property type="entry name" value="CarD_C"/>
</dbReference>
<dbReference type="AlphaFoldDB" id="A0A974BM40"/>
<evidence type="ECO:0000259" key="1">
    <source>
        <dbReference type="SMART" id="SM01058"/>
    </source>
</evidence>
<protein>
    <submittedName>
        <fullName evidence="2">CarD family transcriptional regulator</fullName>
    </submittedName>
</protein>
<dbReference type="RefSeq" id="WP_179238918.1">
    <property type="nucleotide sequence ID" value="NZ_JACBNQ010000018.1"/>
</dbReference>
<dbReference type="EMBL" id="JACBNQ010000018">
    <property type="protein sequence ID" value="NYB75212.1"/>
    <property type="molecule type" value="Genomic_DNA"/>
</dbReference>
<reference evidence="2" key="1">
    <citation type="submission" date="2020-07" db="EMBL/GenBank/DDBJ databases">
        <title>Genomic analysis of a strain of Sedimentibacter Hydroxybenzoicus DSM7310.</title>
        <authorList>
            <person name="Ma S."/>
        </authorList>
    </citation>
    <scope>NUCLEOTIDE SEQUENCE</scope>
    <source>
        <strain evidence="2">DSM 7310</strain>
    </source>
</reference>
<dbReference type="SUPFAM" id="SSF141259">
    <property type="entry name" value="CarD-like"/>
    <property type="match status" value="1"/>
</dbReference>
<accession>A0A974BM40</accession>
<dbReference type="PANTHER" id="PTHR38447:SF1">
    <property type="entry name" value="RNA POLYMERASE-BINDING TRANSCRIPTION FACTOR CARD"/>
    <property type="match status" value="1"/>
</dbReference>
<dbReference type="PANTHER" id="PTHR38447">
    <property type="entry name" value="TRANSCRIPTION FACTOR YDEB-RELATED"/>
    <property type="match status" value="1"/>
</dbReference>
<dbReference type="InterPro" id="IPR042215">
    <property type="entry name" value="CarD-like_C"/>
</dbReference>
<dbReference type="Pfam" id="PF02559">
    <property type="entry name" value="CarD_TRCF_RID"/>
    <property type="match status" value="1"/>
</dbReference>
<sequence length="169" mass="19163">MFKLGDKVVYPMHGAGVIETMESKEILGEIKSYYVLKMPIGEMKLMIPVDNVNNIGLRNIIEKDMVEKVYDILKQAAVLNDSNWNKRYRDNLVKMKTGDIFAVAQVVRDLTYRDREKGLSTGEKKMLVSAKQMLISEIALSTDKDGKGISDYLDNIINEDALTQEDNVL</sequence>
<name>A0A974BM40_SEDHY</name>
<dbReference type="SMART" id="SM01058">
    <property type="entry name" value="CarD_TRCF"/>
    <property type="match status" value="1"/>
</dbReference>
<dbReference type="InterPro" id="IPR052531">
    <property type="entry name" value="CarD-like_regulator"/>
</dbReference>
<dbReference type="Gene3D" id="2.40.10.170">
    <property type="match status" value="1"/>
</dbReference>
<proteinExistence type="predicted"/>